<sequence length="482" mass="53972">MAGWATWAVTVLAAAAFVWYCVLWYVCWIGRTVAKQQFREPWPRSPLTSAPDAEPESDVPGVSILRPLAGLDCHLYANLCSSFEQQYPKDRFEVLLSVRSESDQALGVARQVVARYPHIQSRILVGDMDAGVNPKINNLVRSYATAAFDIVWVVDSQVSLGPQAMARAVDALTMPPTRPLPLWLRRAPHAPRVGLVHHVPLGVLPANSWASHVERVFLSTTHAKMYLAINAVAVDSCVMGKSNMYRKSDLEQVPDAFFHYDRHGESLGHRAWETQTDVEDNEVHRGARALARYGIYLAEDNMLALSLWRPPQPLAHRLAPGDVAHVAVGDIQTMTEYAKRRMRWIRVRRHMVPAATYVEPFTESLVAGLCGWLGVRELLLVPLLGASSMWLPFCVFYGLHLAAWYAVDRNVLLSLRQGVPLPAAEQHRFFGAWCLRELLALPIWAWAMAGSTVTWRGQRYRILEDARAAPADDDGTRSMLAD</sequence>
<dbReference type="EC" id="2.4.1.80" evidence="5"/>
<evidence type="ECO:0000256" key="9">
    <source>
        <dbReference type="ARBA" id="ARBA00022692"/>
    </source>
</evidence>
<dbReference type="SUPFAM" id="SSF53448">
    <property type="entry name" value="Nucleotide-diphospho-sugar transferases"/>
    <property type="match status" value="1"/>
</dbReference>
<keyword evidence="17" id="KW-1185">Reference proteome</keyword>
<evidence type="ECO:0000256" key="13">
    <source>
        <dbReference type="ARBA" id="ARBA00031543"/>
    </source>
</evidence>
<evidence type="ECO:0000256" key="8">
    <source>
        <dbReference type="ARBA" id="ARBA00022679"/>
    </source>
</evidence>
<evidence type="ECO:0000256" key="2">
    <source>
        <dbReference type="ARBA" id="ARBA00004760"/>
    </source>
</evidence>
<evidence type="ECO:0000256" key="15">
    <source>
        <dbReference type="SAM" id="Phobius"/>
    </source>
</evidence>
<evidence type="ECO:0000256" key="11">
    <source>
        <dbReference type="ARBA" id="ARBA00023136"/>
    </source>
</evidence>
<dbReference type="PANTHER" id="PTHR12726:SF0">
    <property type="entry name" value="CERAMIDE GLUCOSYLTRANSFERASE"/>
    <property type="match status" value="1"/>
</dbReference>
<dbReference type="PANTHER" id="PTHR12726">
    <property type="entry name" value="CERAMIDE GLUCOSYLTRANSFERASE"/>
    <property type="match status" value="1"/>
</dbReference>
<keyword evidence="9 15" id="KW-0812">Transmembrane</keyword>
<evidence type="ECO:0000313" key="17">
    <source>
        <dbReference type="Proteomes" id="UP001213623"/>
    </source>
</evidence>
<keyword evidence="8 16" id="KW-0808">Transferase</keyword>
<comment type="similarity">
    <text evidence="4">Belongs to the glycosyltransferase 2 family.</text>
</comment>
<keyword evidence="11 15" id="KW-0472">Membrane</keyword>
<keyword evidence="10 15" id="KW-1133">Transmembrane helix</keyword>
<evidence type="ECO:0000256" key="10">
    <source>
        <dbReference type="ARBA" id="ARBA00022989"/>
    </source>
</evidence>
<evidence type="ECO:0000256" key="5">
    <source>
        <dbReference type="ARBA" id="ARBA00012699"/>
    </source>
</evidence>
<evidence type="ECO:0000256" key="3">
    <source>
        <dbReference type="ARBA" id="ARBA00004991"/>
    </source>
</evidence>
<dbReference type="GO" id="GO:0016020">
    <property type="term" value="C:membrane"/>
    <property type="evidence" value="ECO:0007669"/>
    <property type="project" value="UniProtKB-SubCell"/>
</dbReference>
<gene>
    <name evidence="16" type="primary">HSX11</name>
    <name evidence="16" type="ORF">MNAN1_003347</name>
</gene>
<name>A0AAF0EPL9_9BASI</name>
<comment type="subcellular location">
    <subcellularLocation>
        <location evidence="1">Membrane</location>
        <topology evidence="1">Multi-pass membrane protein</topology>
    </subcellularLocation>
</comment>
<evidence type="ECO:0000256" key="14">
    <source>
        <dbReference type="ARBA" id="ARBA00032575"/>
    </source>
</evidence>
<evidence type="ECO:0000256" key="4">
    <source>
        <dbReference type="ARBA" id="ARBA00006739"/>
    </source>
</evidence>
<dbReference type="GO" id="GO:0006679">
    <property type="term" value="P:glucosylceramide biosynthetic process"/>
    <property type="evidence" value="ECO:0007669"/>
    <property type="project" value="TreeGrafter"/>
</dbReference>
<dbReference type="Proteomes" id="UP001213623">
    <property type="component" value="Chromosome 6"/>
</dbReference>
<proteinExistence type="inferred from homology"/>
<evidence type="ECO:0000256" key="7">
    <source>
        <dbReference type="ARBA" id="ARBA00022676"/>
    </source>
</evidence>
<reference evidence="16" key="1">
    <citation type="submission" date="2023-03" db="EMBL/GenBank/DDBJ databases">
        <title>Mating type loci evolution in Malassezia.</title>
        <authorList>
            <person name="Coelho M.A."/>
        </authorList>
    </citation>
    <scope>NUCLEOTIDE SEQUENCE</scope>
    <source>
        <strain evidence="16">CBS 9557</strain>
    </source>
</reference>
<evidence type="ECO:0000256" key="6">
    <source>
        <dbReference type="ARBA" id="ARBA00019988"/>
    </source>
</evidence>
<dbReference type="Pfam" id="PF13506">
    <property type="entry name" value="Glyco_transf_21"/>
    <property type="match status" value="2"/>
</dbReference>
<dbReference type="AlphaFoldDB" id="A0AAF0EPL9"/>
<accession>A0AAF0EPL9</accession>
<dbReference type="InterPro" id="IPR025993">
    <property type="entry name" value="Ceramide_glucosylTrfase"/>
</dbReference>
<evidence type="ECO:0000256" key="1">
    <source>
        <dbReference type="ARBA" id="ARBA00004141"/>
    </source>
</evidence>
<feature type="transmembrane region" description="Helical" evidence="15">
    <location>
        <begin position="6"/>
        <end position="29"/>
    </location>
</feature>
<dbReference type="InterPro" id="IPR029044">
    <property type="entry name" value="Nucleotide-diphossugar_trans"/>
</dbReference>
<organism evidence="16 17">
    <name type="scientific">Malassezia nana</name>
    <dbReference type="NCBI Taxonomy" id="180528"/>
    <lineage>
        <taxon>Eukaryota</taxon>
        <taxon>Fungi</taxon>
        <taxon>Dikarya</taxon>
        <taxon>Basidiomycota</taxon>
        <taxon>Ustilaginomycotina</taxon>
        <taxon>Malasseziomycetes</taxon>
        <taxon>Malasseziales</taxon>
        <taxon>Malasseziaceae</taxon>
        <taxon>Malassezia</taxon>
    </lineage>
</organism>
<comment type="pathway">
    <text evidence="3">Sphingolipid metabolism.</text>
</comment>
<evidence type="ECO:0000313" key="16">
    <source>
        <dbReference type="EMBL" id="WFD28338.1"/>
    </source>
</evidence>
<protein>
    <recommendedName>
        <fullName evidence="6">Ceramide glucosyltransferase</fullName>
        <ecNumber evidence="5">2.4.1.80</ecNumber>
    </recommendedName>
    <alternativeName>
        <fullName evidence="13">Glucosylceramide synthase</fullName>
    </alternativeName>
    <alternativeName>
        <fullName evidence="14">UDP-glucose ceramide glucosyltransferase</fullName>
    </alternativeName>
    <alternativeName>
        <fullName evidence="12">UDP-glucose:N-acylsphingosine D-glucosyltransferase</fullName>
    </alternativeName>
</protein>
<evidence type="ECO:0000256" key="12">
    <source>
        <dbReference type="ARBA" id="ARBA00031017"/>
    </source>
</evidence>
<comment type="pathway">
    <text evidence="2">Lipid metabolism; sphingolipid metabolism.</text>
</comment>
<dbReference type="EMBL" id="CP119897">
    <property type="protein sequence ID" value="WFD28338.1"/>
    <property type="molecule type" value="Genomic_DNA"/>
</dbReference>
<dbReference type="GO" id="GO:0008120">
    <property type="term" value="F:ceramide glucosyltransferase activity"/>
    <property type="evidence" value="ECO:0007669"/>
    <property type="project" value="UniProtKB-EC"/>
</dbReference>
<keyword evidence="7 16" id="KW-0328">Glycosyltransferase</keyword>